<evidence type="ECO:0000313" key="9">
    <source>
        <dbReference type="EMBL" id="KZM28463.1"/>
    </source>
</evidence>
<organism evidence="9 10">
    <name type="scientific">Didymella rabiei</name>
    <name type="common">Chickpea ascochyta blight fungus</name>
    <name type="synonym">Mycosphaerella rabiei</name>
    <dbReference type="NCBI Taxonomy" id="5454"/>
    <lineage>
        <taxon>Eukaryota</taxon>
        <taxon>Fungi</taxon>
        <taxon>Dikarya</taxon>
        <taxon>Ascomycota</taxon>
        <taxon>Pezizomycotina</taxon>
        <taxon>Dothideomycetes</taxon>
        <taxon>Pleosporomycetidae</taxon>
        <taxon>Pleosporales</taxon>
        <taxon>Pleosporineae</taxon>
        <taxon>Didymellaceae</taxon>
        <taxon>Ascochyta</taxon>
    </lineage>
</organism>
<feature type="region of interest" description="Disordered" evidence="6">
    <location>
        <begin position="422"/>
        <end position="471"/>
    </location>
</feature>
<evidence type="ECO:0000256" key="1">
    <source>
        <dbReference type="ARBA" id="ARBA00004123"/>
    </source>
</evidence>
<proteinExistence type="predicted"/>
<dbReference type="InterPro" id="IPR013909">
    <property type="entry name" value="NuBaID_C"/>
</dbReference>
<keyword evidence="2" id="KW-0479">Metal-binding</keyword>
<accession>A0A163M7E4</accession>
<evidence type="ECO:0000256" key="5">
    <source>
        <dbReference type="ARBA" id="ARBA00023242"/>
    </source>
</evidence>
<protein>
    <submittedName>
        <fullName evidence="9">Zinc ion binding</fullName>
    </submittedName>
</protein>
<dbReference type="STRING" id="5454.A0A163M7E4"/>
<dbReference type="PANTHER" id="PTHR15835:SF6">
    <property type="entry name" value="ZINC FINGER C3HC-TYPE PROTEIN 1"/>
    <property type="match status" value="1"/>
</dbReference>
<keyword evidence="4" id="KW-0862">Zinc</keyword>
<feature type="compositionally biased region" description="Basic and acidic residues" evidence="6">
    <location>
        <begin position="422"/>
        <end position="439"/>
    </location>
</feature>
<evidence type="ECO:0000256" key="2">
    <source>
        <dbReference type="ARBA" id="ARBA00022723"/>
    </source>
</evidence>
<gene>
    <name evidence="9" type="ORF">ST47_g378</name>
</gene>
<sequence>MAAAPAESPPALATTKRKFHKLLDNLTASTSATSLASTLYGSSLNASTGSLPPSASPEPAAKRPRSSEASMERQRQVSAGQARIQALKDQLLAPKRKGTMRAVGTQSQQTAAEPRKAPNFQPYSQDLFLARLKTFADVKKWTTKPDAISEVEWAKRGWSCDTWNTVACRGGCEKRVAVKLRPKRKAADGRDIEMSEDLSQDVEPSLVERYRALIIDGHSEDCLWRKAGCQGTVHLRLLELVRETDTHAEHIYHIPIASRAKSAADLINRYNFLLAIATDLPLARNITYPDPHVDSILARIPSTYFSTTTSGTPPSTPAERTAFAFALFGWTGVSESRISLAVCNHCFQRLGLWLSSDARLQEMSKKLQVPIESLRLNLLEGHREHCPWKNAEVQGNSADSPIAGMAAWQTLEFMLLGSRKNKELPKTSSEHGPPERNVDSVDLGSEATFPRGSGESTREAVGYNDEGDSESLTNKWKKFKAKLKRSTSKRSLRSVKSAKSVKSVKSARSGKEDE</sequence>
<keyword evidence="3" id="KW-0863">Zinc-finger</keyword>
<feature type="compositionally biased region" description="Low complexity" evidence="6">
    <location>
        <begin position="42"/>
        <end position="59"/>
    </location>
</feature>
<evidence type="ECO:0000256" key="6">
    <source>
        <dbReference type="SAM" id="MobiDB-lite"/>
    </source>
</evidence>
<evidence type="ECO:0000259" key="7">
    <source>
        <dbReference type="Pfam" id="PF07967"/>
    </source>
</evidence>
<evidence type="ECO:0000313" key="10">
    <source>
        <dbReference type="Proteomes" id="UP000076837"/>
    </source>
</evidence>
<dbReference type="PANTHER" id="PTHR15835">
    <property type="entry name" value="NUCLEAR-INTERACTING PARTNER OF ALK"/>
    <property type="match status" value="1"/>
</dbReference>
<dbReference type="OrthoDB" id="2592092at2759"/>
<dbReference type="GO" id="GO:0008270">
    <property type="term" value="F:zinc ion binding"/>
    <property type="evidence" value="ECO:0007669"/>
    <property type="project" value="UniProtKB-KW"/>
</dbReference>
<evidence type="ECO:0000256" key="3">
    <source>
        <dbReference type="ARBA" id="ARBA00022771"/>
    </source>
</evidence>
<dbReference type="EMBL" id="JYNV01000015">
    <property type="protein sequence ID" value="KZM28463.1"/>
    <property type="molecule type" value="Genomic_DNA"/>
</dbReference>
<comment type="caution">
    <text evidence="9">The sequence shown here is derived from an EMBL/GenBank/DDBJ whole genome shotgun (WGS) entry which is preliminary data.</text>
</comment>
<evidence type="ECO:0000256" key="4">
    <source>
        <dbReference type="ARBA" id="ARBA00022833"/>
    </source>
</evidence>
<dbReference type="Pfam" id="PF08600">
    <property type="entry name" value="NuBaID_C"/>
    <property type="match status" value="1"/>
</dbReference>
<keyword evidence="10" id="KW-1185">Reference proteome</keyword>
<feature type="compositionally biased region" description="Low complexity" evidence="6">
    <location>
        <begin position="494"/>
        <end position="507"/>
    </location>
</feature>
<dbReference type="GO" id="GO:0005634">
    <property type="term" value="C:nucleus"/>
    <property type="evidence" value="ECO:0007669"/>
    <property type="project" value="UniProtKB-SubCell"/>
</dbReference>
<dbReference type="AlphaFoldDB" id="A0A163M7E4"/>
<reference evidence="9 10" key="1">
    <citation type="journal article" date="2016" name="Sci. Rep.">
        <title>Draft genome sequencing and secretome analysis of fungal phytopathogen Ascochyta rabiei provides insight into the necrotrophic effector repertoire.</title>
        <authorList>
            <person name="Verma S."/>
            <person name="Gazara R.K."/>
            <person name="Nizam S."/>
            <person name="Parween S."/>
            <person name="Chattopadhyay D."/>
            <person name="Verma P.K."/>
        </authorList>
    </citation>
    <scope>NUCLEOTIDE SEQUENCE [LARGE SCALE GENOMIC DNA]</scope>
    <source>
        <strain evidence="9 10">ArDII</strain>
    </source>
</reference>
<feature type="region of interest" description="Disordered" evidence="6">
    <location>
        <begin position="483"/>
        <end position="514"/>
    </location>
</feature>
<dbReference type="Pfam" id="PF07967">
    <property type="entry name" value="zf-C3HC"/>
    <property type="match status" value="1"/>
</dbReference>
<feature type="domain" description="NuBaID C-terminal" evidence="8">
    <location>
        <begin position="322"/>
        <end position="400"/>
    </location>
</feature>
<dbReference type="Proteomes" id="UP000076837">
    <property type="component" value="Unassembled WGS sequence"/>
</dbReference>
<comment type="subcellular location">
    <subcellularLocation>
        <location evidence="1">Nucleus</location>
    </subcellularLocation>
</comment>
<feature type="compositionally biased region" description="Basic residues" evidence="6">
    <location>
        <begin position="483"/>
        <end position="493"/>
    </location>
</feature>
<dbReference type="InterPro" id="IPR012935">
    <property type="entry name" value="NuBaID_N"/>
</dbReference>
<feature type="domain" description="C3HC-type" evidence="7">
    <location>
        <begin position="122"/>
        <end position="235"/>
    </location>
</feature>
<name>A0A163M7E4_DIDRA</name>
<evidence type="ECO:0000259" key="8">
    <source>
        <dbReference type="Pfam" id="PF08600"/>
    </source>
</evidence>
<feature type="region of interest" description="Disordered" evidence="6">
    <location>
        <begin position="42"/>
        <end position="119"/>
    </location>
</feature>
<keyword evidence="5" id="KW-0539">Nucleus</keyword>